<feature type="compositionally biased region" description="Low complexity" evidence="1">
    <location>
        <begin position="15"/>
        <end position="30"/>
    </location>
</feature>
<dbReference type="PANTHER" id="PTHR37287:SF1">
    <property type="entry name" value="INO EIGHTY SUBUNIT 1"/>
    <property type="match status" value="1"/>
</dbReference>
<feature type="compositionally biased region" description="Basic residues" evidence="1">
    <location>
        <begin position="497"/>
        <end position="509"/>
    </location>
</feature>
<feature type="compositionally biased region" description="Low complexity" evidence="1">
    <location>
        <begin position="109"/>
        <end position="131"/>
    </location>
</feature>
<feature type="compositionally biased region" description="Basic residues" evidence="1">
    <location>
        <begin position="190"/>
        <end position="203"/>
    </location>
</feature>
<evidence type="ECO:0000313" key="3">
    <source>
        <dbReference type="Proteomes" id="UP000030161"/>
    </source>
</evidence>
<organism evidence="2 3">
    <name type="scientific">Candida albicans P78048</name>
    <dbReference type="NCBI Taxonomy" id="1094989"/>
    <lineage>
        <taxon>Eukaryota</taxon>
        <taxon>Fungi</taxon>
        <taxon>Dikarya</taxon>
        <taxon>Ascomycota</taxon>
        <taxon>Saccharomycotina</taxon>
        <taxon>Pichiomycetes</taxon>
        <taxon>Debaryomycetaceae</taxon>
        <taxon>Candida/Lodderomyces clade</taxon>
        <taxon>Candida</taxon>
    </lineage>
</organism>
<name>A0AB34Q0I3_CANAX</name>
<feature type="compositionally biased region" description="Acidic residues" evidence="1">
    <location>
        <begin position="514"/>
        <end position="524"/>
    </location>
</feature>
<dbReference type="InterPro" id="IPR038014">
    <property type="entry name" value="Ies1"/>
</dbReference>
<accession>A0AB34Q0I3</accession>
<dbReference type="PANTHER" id="PTHR37287">
    <property type="entry name" value="INO EIGHTY SUBUNIT 1"/>
    <property type="match status" value="1"/>
</dbReference>
<proteinExistence type="predicted"/>
<feature type="compositionally biased region" description="Basic residues" evidence="1">
    <location>
        <begin position="529"/>
        <end position="542"/>
    </location>
</feature>
<evidence type="ECO:0000313" key="2">
    <source>
        <dbReference type="EMBL" id="KGR14927.1"/>
    </source>
</evidence>
<sequence length="789" mass="89458">MSYDPIHDTYTASTSSQQQQQQQHQQHQQSSPPPSKSTHLHVTGSSPPSINQLISPNIEPSRSDVNQHQNQFADQEQTIPSLILPQPDEPKSTVNTSGGGALSISNLVSSSANEAPSSSAIPPITSTHTSSQKMNSISSLINSPPDHNDDTGDDDYDETDVNSSVVGDDEDYVATPPPQQQHSSTTTPGKSHKSSPSKKKKKNNIANAKLSLKRADGEAFWRRDIQYDFLKELFDDKTACFTNTFSESNIANCNNNSKITFGELYIRTLAESNKSSRVLKEKLIRDVELGKAVAKVCILVNVGRMNTTINFVPEMKSTLRTYHSIPSLQTCREGGTVKQLQDTPRLKSILKAVCEGEENNLNFLDDMIKNPPNKKPNTNVIQLLFLLSNAVHGVPFLTDQKNSYLLDFFVNTKIHPANRAKRLLWLLYTLLETNFTETDLHNNPFGADSIPSIQWLDDSEMKKFDIDPDYERYYAEEMFKARMQYLANPDDEQYKEHSRRSHGYGHLKKRDAEDHDDTSGGEEVDDRKKKSVPLKKKLKRNNPNKPSPLSKNVITFHDKRNRDIKSGDILNFDSEDSIHFPVKDLKELASRYKSSDIMNQSPDELESVRHRRDIVELSKPMVQEVRTSSKASTASFNKKITILGNWLYRYFKYKKSIGNRLVGIEWEDIRYDLVHGVESYLYEKFGKSLILDKMLSTHYTGAEGTNGSDKNGVVANGGNTTGRFEEEENEVYFDYVPSRDYDKANEKQSFILHLISFVNDWFILRLRKNASLTQVNRISIDLDNETVHM</sequence>
<dbReference type="AlphaFoldDB" id="A0AB34Q0I3"/>
<gene>
    <name evidence="2" type="ORF">MG3_01803</name>
</gene>
<reference evidence="2 3" key="1">
    <citation type="submission" date="2013-12" db="EMBL/GenBank/DDBJ databases">
        <title>The Genome Sequence of Candida albicans P78048.</title>
        <authorList>
            <consortium name="The Broad Institute Genome Sequencing Platform"/>
            <consortium name="The Broad Institute Genome Sequencing Center for Infectious Disease"/>
            <person name="Cuomo C."/>
            <person name="Bennett R."/>
            <person name="Hirakawa M."/>
            <person name="Noverr M."/>
            <person name="Mitchell A."/>
            <person name="Young S.K."/>
            <person name="Zeng Q."/>
            <person name="Gargeya S."/>
            <person name="Fitzgerald M."/>
            <person name="Abouelleil A."/>
            <person name="Alvarado L."/>
            <person name="Berlin A.M."/>
            <person name="Chapman S.B."/>
            <person name="Dewar J."/>
            <person name="Goldberg J."/>
            <person name="Griggs A."/>
            <person name="Gujja S."/>
            <person name="Hansen M."/>
            <person name="Howarth C."/>
            <person name="Imamovic A."/>
            <person name="Larimer J."/>
            <person name="McCowan C."/>
            <person name="Murphy C."/>
            <person name="Pearson M."/>
            <person name="Priest M."/>
            <person name="Roberts A."/>
            <person name="Saif S."/>
            <person name="Shea T."/>
            <person name="Sykes S."/>
            <person name="Wortman J."/>
            <person name="Nusbaum C."/>
            <person name="Birren B."/>
        </authorList>
    </citation>
    <scope>NUCLEOTIDE SEQUENCE [LARGE SCALE GENOMIC DNA]</scope>
    <source>
        <strain evidence="2 3">P78048</strain>
    </source>
</reference>
<feature type="compositionally biased region" description="Low complexity" evidence="1">
    <location>
        <begin position="543"/>
        <end position="552"/>
    </location>
</feature>
<comment type="caution">
    <text evidence="2">The sequence shown here is derived from an EMBL/GenBank/DDBJ whole genome shotgun (WGS) entry which is preliminary data.</text>
</comment>
<dbReference type="GO" id="GO:0031011">
    <property type="term" value="C:Ino80 complex"/>
    <property type="evidence" value="ECO:0007669"/>
    <property type="project" value="InterPro"/>
</dbReference>
<dbReference type="Proteomes" id="UP000030161">
    <property type="component" value="Unassembled WGS sequence"/>
</dbReference>
<feature type="compositionally biased region" description="Acidic residues" evidence="1">
    <location>
        <begin position="151"/>
        <end position="160"/>
    </location>
</feature>
<evidence type="ECO:0000256" key="1">
    <source>
        <dbReference type="SAM" id="MobiDB-lite"/>
    </source>
</evidence>
<dbReference type="EMBL" id="AJIX01000012">
    <property type="protein sequence ID" value="KGR14927.1"/>
    <property type="molecule type" value="Genomic_DNA"/>
</dbReference>
<protein>
    <submittedName>
        <fullName evidence="2">Ino eighty subunit 1</fullName>
    </submittedName>
</protein>
<feature type="compositionally biased region" description="Polar residues" evidence="1">
    <location>
        <begin position="43"/>
        <end position="80"/>
    </location>
</feature>
<feature type="compositionally biased region" description="Polar residues" evidence="1">
    <location>
        <begin position="132"/>
        <end position="142"/>
    </location>
</feature>
<feature type="region of interest" description="Disordered" evidence="1">
    <location>
        <begin position="1"/>
        <end position="208"/>
    </location>
</feature>
<feature type="region of interest" description="Disordered" evidence="1">
    <location>
        <begin position="491"/>
        <end position="552"/>
    </location>
</feature>